<dbReference type="PROSITE" id="PS50102">
    <property type="entry name" value="RRM"/>
    <property type="match status" value="5"/>
</dbReference>
<dbReference type="Pfam" id="PF02136">
    <property type="entry name" value="NTF2"/>
    <property type="match status" value="2"/>
</dbReference>
<feature type="domain" description="RRM" evidence="4">
    <location>
        <begin position="452"/>
        <end position="541"/>
    </location>
</feature>
<proteinExistence type="predicted"/>
<feature type="domain" description="RRM" evidence="4">
    <location>
        <begin position="1203"/>
        <end position="1279"/>
    </location>
</feature>
<gene>
    <name evidence="6" type="ORF">ISN45_At03g007180</name>
</gene>
<feature type="domain" description="RRM" evidence="4">
    <location>
        <begin position="752"/>
        <end position="826"/>
    </location>
</feature>
<dbReference type="CDD" id="cd00780">
    <property type="entry name" value="NTF2"/>
    <property type="match status" value="2"/>
</dbReference>
<feature type="compositionally biased region" description="Acidic residues" evidence="3">
    <location>
        <begin position="722"/>
        <end position="734"/>
    </location>
</feature>
<feature type="compositionally biased region" description="Polar residues" evidence="3">
    <location>
        <begin position="194"/>
        <end position="203"/>
    </location>
</feature>
<accession>A0A8T2EM00</accession>
<evidence type="ECO:0000313" key="6">
    <source>
        <dbReference type="EMBL" id="KAG7624369.1"/>
    </source>
</evidence>
<protein>
    <submittedName>
        <fullName evidence="6">RNA-binding domain superfamily</fullName>
    </submittedName>
</protein>
<feature type="region of interest" description="Disordered" evidence="3">
    <location>
        <begin position="695"/>
        <end position="747"/>
    </location>
</feature>
<keyword evidence="1 2" id="KW-0694">RNA-binding</keyword>
<dbReference type="Pfam" id="PF00076">
    <property type="entry name" value="RRM_1"/>
    <property type="match status" value="4"/>
</dbReference>
<feature type="compositionally biased region" description="Low complexity" evidence="3">
    <location>
        <begin position="138"/>
        <end position="148"/>
    </location>
</feature>
<feature type="compositionally biased region" description="Polar residues" evidence="3">
    <location>
        <begin position="160"/>
        <end position="185"/>
    </location>
</feature>
<feature type="region of interest" description="Disordered" evidence="3">
    <location>
        <begin position="67"/>
        <end position="226"/>
    </location>
</feature>
<dbReference type="InterPro" id="IPR018222">
    <property type="entry name" value="Nuclear_transport_factor_2_euk"/>
</dbReference>
<dbReference type="GO" id="GO:0005829">
    <property type="term" value="C:cytosol"/>
    <property type="evidence" value="ECO:0007669"/>
    <property type="project" value="TreeGrafter"/>
</dbReference>
<name>A0A8T2EM00_9BRAS</name>
<feature type="compositionally biased region" description="Basic and acidic residues" evidence="3">
    <location>
        <begin position="736"/>
        <end position="747"/>
    </location>
</feature>
<evidence type="ECO:0000256" key="2">
    <source>
        <dbReference type="PROSITE-ProRule" id="PRU00176"/>
    </source>
</evidence>
<feature type="domain" description="RRM" evidence="4">
    <location>
        <begin position="557"/>
        <end position="634"/>
    </location>
</feature>
<dbReference type="InterPro" id="IPR039539">
    <property type="entry name" value="Ras_GTPase_bind_prot"/>
</dbReference>
<dbReference type="SMART" id="SM00360">
    <property type="entry name" value="RRM"/>
    <property type="match status" value="5"/>
</dbReference>
<dbReference type="PROSITE" id="PS50177">
    <property type="entry name" value="NTF2_DOMAIN"/>
    <property type="match status" value="2"/>
</dbReference>
<dbReference type="InterPro" id="IPR012463">
    <property type="entry name" value="Ninja_motif"/>
</dbReference>
<dbReference type="GO" id="GO:0003729">
    <property type="term" value="F:mRNA binding"/>
    <property type="evidence" value="ECO:0007669"/>
    <property type="project" value="TreeGrafter"/>
</dbReference>
<dbReference type="PANTHER" id="PTHR10693:SF20">
    <property type="entry name" value="AT27578P"/>
    <property type="match status" value="1"/>
</dbReference>
<dbReference type="Pfam" id="PF07897">
    <property type="entry name" value="EAR"/>
    <property type="match status" value="1"/>
</dbReference>
<dbReference type="GO" id="GO:1990904">
    <property type="term" value="C:ribonucleoprotein complex"/>
    <property type="evidence" value="ECO:0007669"/>
    <property type="project" value="TreeGrafter"/>
</dbReference>
<feature type="domain" description="NTF2" evidence="5">
    <location>
        <begin position="288"/>
        <end position="401"/>
    </location>
</feature>
<comment type="caution">
    <text evidence="6">The sequence shown here is derived from an EMBL/GenBank/DDBJ whole genome shotgun (WGS) entry which is preliminary data.</text>
</comment>
<dbReference type="InterPro" id="IPR002075">
    <property type="entry name" value="NTF2_dom"/>
</dbReference>
<reference evidence="6 7" key="1">
    <citation type="submission" date="2020-12" db="EMBL/GenBank/DDBJ databases">
        <title>Concerted genomic and epigenomic changes stabilize Arabidopsis allopolyploids.</title>
        <authorList>
            <person name="Chen Z."/>
        </authorList>
    </citation>
    <scope>NUCLEOTIDE SEQUENCE [LARGE SCALE GENOMIC DNA]</scope>
    <source>
        <strain evidence="6">Allo738</strain>
        <tissue evidence="6">Leaf</tissue>
    </source>
</reference>
<dbReference type="InterPro" id="IPR000504">
    <property type="entry name" value="RRM_dom"/>
</dbReference>
<organism evidence="6 7">
    <name type="scientific">Arabidopsis thaliana x Arabidopsis arenosa</name>
    <dbReference type="NCBI Taxonomy" id="1240361"/>
    <lineage>
        <taxon>Eukaryota</taxon>
        <taxon>Viridiplantae</taxon>
        <taxon>Streptophyta</taxon>
        <taxon>Embryophyta</taxon>
        <taxon>Tracheophyta</taxon>
        <taxon>Spermatophyta</taxon>
        <taxon>Magnoliopsida</taxon>
        <taxon>eudicotyledons</taxon>
        <taxon>Gunneridae</taxon>
        <taxon>Pentapetalae</taxon>
        <taxon>rosids</taxon>
        <taxon>malvids</taxon>
        <taxon>Brassicales</taxon>
        <taxon>Brassicaceae</taxon>
        <taxon>Camelineae</taxon>
        <taxon>Arabidopsis</taxon>
    </lineage>
</organism>
<feature type="domain" description="NTF2" evidence="5">
    <location>
        <begin position="951"/>
        <end position="1067"/>
    </location>
</feature>
<evidence type="ECO:0000256" key="3">
    <source>
        <dbReference type="SAM" id="MobiDB-lite"/>
    </source>
</evidence>
<dbReference type="Proteomes" id="UP000694240">
    <property type="component" value="Chromosome 3"/>
</dbReference>
<evidence type="ECO:0000256" key="1">
    <source>
        <dbReference type="ARBA" id="ARBA00022884"/>
    </source>
</evidence>
<feature type="compositionally biased region" description="Basic and acidic residues" evidence="3">
    <location>
        <begin position="78"/>
        <end position="95"/>
    </location>
</feature>
<evidence type="ECO:0000313" key="7">
    <source>
        <dbReference type="Proteomes" id="UP000694240"/>
    </source>
</evidence>
<dbReference type="PANTHER" id="PTHR10693">
    <property type="entry name" value="RAS GTPASE-ACTIVATING PROTEIN-BINDING PROTEIN"/>
    <property type="match status" value="1"/>
</dbReference>
<dbReference type="GO" id="GO:0005634">
    <property type="term" value="C:nucleus"/>
    <property type="evidence" value="ECO:0007669"/>
    <property type="project" value="UniProtKB-SubCell"/>
</dbReference>
<keyword evidence="7" id="KW-1185">Reference proteome</keyword>
<evidence type="ECO:0000259" key="5">
    <source>
        <dbReference type="PROSITE" id="PS50177"/>
    </source>
</evidence>
<dbReference type="EMBL" id="JAEFBK010000003">
    <property type="protein sequence ID" value="KAG7624369.1"/>
    <property type="molecule type" value="Genomic_DNA"/>
</dbReference>
<feature type="domain" description="RRM" evidence="4">
    <location>
        <begin position="1083"/>
        <end position="1158"/>
    </location>
</feature>
<sequence>MFVESLSMAEKFVEDENVEVELELELCLSLGGPFKKTEKSKTFGQSNAVGFEKDNGVNLDGRTTNVTRIKETRKKREAKQQQRSEEEGDCKRIRTEYNGVSNGDDMDLSSSNMCNGYGSGQLKESSKDVTIGSPICTSSDVSDPSSSSRQEGGSGDIGAQSGQTKQVRSPVNNFLTGTEQTVHNTDGSKDAETQEWSNSSVTKESGKPPKPHTNSNGNGSLLPFAQMPCVTSTGNGPEGKTVNGFLYRYSKSEISIICVCHGTSFSPAEFIVHAGGTNVSHPLRHITVGDEFARQYYNTLQNAPENLYKLYKDKSTISRPGLDGTMRVFTLSKDLKWRSPGSFDSVKITSVTSQDSLKQGILVVVYGYLTFNERPARHFTQVFFLVPQEKGYIVCTDMFRFVDIPEVNAAIPPANDVIEEKVPETEGAALRVSEPNHGFDNVPKLSCASEGAAICAKKLPLDATIAFVENAFKQFGEIRRGGVEVRINWHCTGKYAYVEFEEAEAANRAIMASPISIDGYRTYVEKKYAYNKNIKADAGADTGNGNSQDSQAITEDAHIRVKDLPPNATVALVESVFKQFGPIKKGRIRVINPANSNYWYAFVEFEEADAAKRAIQASPLNVDGHTTYVEQKQPYYEGYYESPSDGPGNIKRGEGVRGSLGNPICNWQKMEEVRGADVYDLQNWQKIMNQSEEQMKFQEEEGRQYNQNRYTSEEVRGTEGVGLEEEEEEEENQNWEEQRKIQEEEGTESHEASVFLRRLPLDVTFALIEDALKKFGPINAISIIKSGPLYKFAFVDFEKADVANRAIMASPVRICEKNVNVQKKLSAGAGKRYTRPTCRDTSVPLGAGHREQGSQNRYGSEQVRGTEAFDFWDWQWQKSKEEQSKLQEEEGEIQVDHSWEEEHSKVLEEESKLQEEAVETQVDHSWDYEQIMEEQEEEESKQNQTSYIEDIAAFFSEHYYNNLQNSPEILPGYYKDVSKITRPGLDGTMRSSTLPDIIEDLDMLSPGGFDSVEVTSVMSQDSHDKGIRVAVDGYFTFNERPARNFTQNFTFAPQEKGLFVSTDMFKFVGIPEANATIPPANNAAICVKNLPLNATIALVENAFKQFGEIRRGGVEVRNKRSFSYGFVEFKEENAAQRAIKASPVTIDLRSVYVEKKRPDYIRYWDTPSTGPGIIYRSEGMSVTKDYGNKGGNENNQEPRALYAAVHVKNLPPNVTTDWVENAFKQFGPIKRGGVQVSNRGVGNWFGNVKFVHAAAAERAVNASPLLIGRRKLKVEKKLDQRVQNQN</sequence>
<dbReference type="CDD" id="cd00590">
    <property type="entry name" value="RRM_SF"/>
    <property type="match status" value="4"/>
</dbReference>
<feature type="region of interest" description="Disordered" evidence="3">
    <location>
        <begin position="832"/>
        <end position="860"/>
    </location>
</feature>
<evidence type="ECO:0000259" key="4">
    <source>
        <dbReference type="PROSITE" id="PS50102"/>
    </source>
</evidence>